<evidence type="ECO:0000313" key="1">
    <source>
        <dbReference type="EMBL" id="TDB61403.1"/>
    </source>
</evidence>
<name>A0A4R4K2G3_9BACT</name>
<evidence type="ECO:0000313" key="2">
    <source>
        <dbReference type="Proteomes" id="UP000295706"/>
    </source>
</evidence>
<protein>
    <submittedName>
        <fullName evidence="1">Uncharacterized protein</fullName>
    </submittedName>
</protein>
<reference evidence="1 2" key="1">
    <citation type="submission" date="2019-02" db="EMBL/GenBank/DDBJ databases">
        <title>Arundinibacter roseus gen. nov., sp. nov., a new member of the family Cytophagaceae.</title>
        <authorList>
            <person name="Szuroczki S."/>
            <person name="Khayer B."/>
            <person name="Sproer C."/>
            <person name="Toumi M."/>
            <person name="Szabo A."/>
            <person name="Felfoldi T."/>
            <person name="Schumann P."/>
            <person name="Toth E."/>
        </authorList>
    </citation>
    <scope>NUCLEOTIDE SEQUENCE [LARGE SCALE GENOMIC DNA]</scope>
    <source>
        <strain evidence="1 2">DMA-k-7a</strain>
    </source>
</reference>
<keyword evidence="2" id="KW-1185">Reference proteome</keyword>
<dbReference type="RefSeq" id="WP_132120872.1">
    <property type="nucleotide sequence ID" value="NZ_SMJU01000014.1"/>
</dbReference>
<dbReference type="Proteomes" id="UP000295706">
    <property type="component" value="Unassembled WGS sequence"/>
</dbReference>
<accession>A0A4R4K2G3</accession>
<organism evidence="1 2">
    <name type="scientific">Arundinibacter roseus</name>
    <dbReference type="NCBI Taxonomy" id="2070510"/>
    <lineage>
        <taxon>Bacteria</taxon>
        <taxon>Pseudomonadati</taxon>
        <taxon>Bacteroidota</taxon>
        <taxon>Cytophagia</taxon>
        <taxon>Cytophagales</taxon>
        <taxon>Spirosomataceae</taxon>
        <taxon>Arundinibacter</taxon>
    </lineage>
</organism>
<gene>
    <name evidence="1" type="ORF">EZE20_19555</name>
</gene>
<dbReference type="OrthoDB" id="962414at2"/>
<comment type="caution">
    <text evidence="1">The sequence shown here is derived from an EMBL/GenBank/DDBJ whole genome shotgun (WGS) entry which is preliminary data.</text>
</comment>
<proteinExistence type="predicted"/>
<dbReference type="EMBL" id="SMJU01000014">
    <property type="protein sequence ID" value="TDB61403.1"/>
    <property type="molecule type" value="Genomic_DNA"/>
</dbReference>
<sequence>MQPTSDFQYLTPNLLLTRQETDILDCLTDHGEMPADFDENHVRSFFVGKDFHLVLYFPHTEDRGFQMFVVRDFSIHMDELFILKSIFQRLIQQGHNVAMLKKAHYRVDHLIHMAGTFRALMHSGEPEPTDDYLPGRVQGYDF</sequence>
<dbReference type="AlphaFoldDB" id="A0A4R4K2G3"/>